<protein>
    <submittedName>
        <fullName evidence="1">Uncharacterized protein</fullName>
    </submittedName>
</protein>
<comment type="caution">
    <text evidence="1">The sequence shown here is derived from an EMBL/GenBank/DDBJ whole genome shotgun (WGS) entry which is preliminary data.</text>
</comment>
<dbReference type="Proteomes" id="UP001159363">
    <property type="component" value="Chromosome 8"/>
</dbReference>
<evidence type="ECO:0000313" key="2">
    <source>
        <dbReference type="Proteomes" id="UP001159363"/>
    </source>
</evidence>
<reference evidence="1 2" key="1">
    <citation type="submission" date="2023-02" db="EMBL/GenBank/DDBJ databases">
        <title>LHISI_Scaffold_Assembly.</title>
        <authorList>
            <person name="Stuart O.P."/>
            <person name="Cleave R."/>
            <person name="Magrath M.J.L."/>
            <person name="Mikheyev A.S."/>
        </authorList>
    </citation>
    <scope>NUCLEOTIDE SEQUENCE [LARGE SCALE GENOMIC DNA]</scope>
    <source>
        <strain evidence="1">Daus_M_001</strain>
        <tissue evidence="1">Leg muscle</tissue>
    </source>
</reference>
<proteinExistence type="predicted"/>
<dbReference type="EMBL" id="JARBHB010000009">
    <property type="protein sequence ID" value="KAJ8875988.1"/>
    <property type="molecule type" value="Genomic_DNA"/>
</dbReference>
<organism evidence="1 2">
    <name type="scientific">Dryococelus australis</name>
    <dbReference type="NCBI Taxonomy" id="614101"/>
    <lineage>
        <taxon>Eukaryota</taxon>
        <taxon>Metazoa</taxon>
        <taxon>Ecdysozoa</taxon>
        <taxon>Arthropoda</taxon>
        <taxon>Hexapoda</taxon>
        <taxon>Insecta</taxon>
        <taxon>Pterygota</taxon>
        <taxon>Neoptera</taxon>
        <taxon>Polyneoptera</taxon>
        <taxon>Phasmatodea</taxon>
        <taxon>Verophasmatodea</taxon>
        <taxon>Anareolatae</taxon>
        <taxon>Phasmatidae</taxon>
        <taxon>Eurycanthinae</taxon>
        <taxon>Dryococelus</taxon>
    </lineage>
</organism>
<keyword evidence="2" id="KW-1185">Reference proteome</keyword>
<gene>
    <name evidence="1" type="ORF">PR048_023896</name>
</gene>
<sequence>MTLQLHQRNWETEPAFKEWLTSNSKGPLFFRCSACSIGAKGGKSEIERHSTRNKHKLAVQSNPSLFSAASSDSTDKVKRAGLLMSSFIAEHNIAFSTAYQLSKLIPQMCPDSTIAKNISCGRTKCIALVKKCNRPKIV</sequence>
<accession>A0ABQ9GVF0</accession>
<dbReference type="PANTHER" id="PTHR37162:SF1">
    <property type="entry name" value="BED-TYPE DOMAIN-CONTAINING PROTEIN"/>
    <property type="match status" value="1"/>
</dbReference>
<evidence type="ECO:0000313" key="1">
    <source>
        <dbReference type="EMBL" id="KAJ8875988.1"/>
    </source>
</evidence>
<dbReference type="PANTHER" id="PTHR37162">
    <property type="entry name" value="HAT FAMILY DIMERISATION DOMAINCONTAINING PROTEIN-RELATED"/>
    <property type="match status" value="1"/>
</dbReference>
<name>A0ABQ9GVF0_9NEOP</name>